<organism evidence="2 3">
    <name type="scientific">Mangrovicoccus algicola</name>
    <dbReference type="NCBI Taxonomy" id="2771008"/>
    <lineage>
        <taxon>Bacteria</taxon>
        <taxon>Pseudomonadati</taxon>
        <taxon>Pseudomonadota</taxon>
        <taxon>Alphaproteobacteria</taxon>
        <taxon>Rhodobacterales</taxon>
        <taxon>Paracoccaceae</taxon>
        <taxon>Mangrovicoccus</taxon>
    </lineage>
</organism>
<keyword evidence="1" id="KW-0812">Transmembrane</keyword>
<proteinExistence type="predicted"/>
<dbReference type="InterPro" id="IPR036259">
    <property type="entry name" value="MFS_trans_sf"/>
</dbReference>
<dbReference type="GO" id="GO:0005886">
    <property type="term" value="C:plasma membrane"/>
    <property type="evidence" value="ECO:0007669"/>
    <property type="project" value="TreeGrafter"/>
</dbReference>
<protein>
    <submittedName>
        <fullName evidence="2">YbfB/YjiJ family MFS transporter</fullName>
    </submittedName>
</protein>
<dbReference type="RefSeq" id="WP_193186672.1">
    <property type="nucleotide sequence ID" value="NZ_JACVXA010000095.1"/>
</dbReference>
<keyword evidence="3" id="KW-1185">Reference proteome</keyword>
<feature type="transmembrane region" description="Helical" evidence="1">
    <location>
        <begin position="59"/>
        <end position="78"/>
    </location>
</feature>
<dbReference type="Pfam" id="PF06779">
    <property type="entry name" value="MFS_4"/>
    <property type="match status" value="1"/>
</dbReference>
<evidence type="ECO:0000256" key="1">
    <source>
        <dbReference type="SAM" id="Phobius"/>
    </source>
</evidence>
<feature type="non-terminal residue" evidence="2">
    <location>
        <position position="233"/>
    </location>
</feature>
<accession>A0A8J6YZ36</accession>
<feature type="transmembrane region" description="Helical" evidence="1">
    <location>
        <begin position="149"/>
        <end position="171"/>
    </location>
</feature>
<sequence length="233" mass="23896">MPRPQTQPNLQATPGALRRAFAGGIAAQLLTIGIARFAYTPLLPAMQAEAGLSPRAAGLLGALIYAGYLAAVLLLSGLRRPGHRLAVYRACLVLAVASTAAMAMTDRLWIWGLARFLGGAAGAGGMLLAAEFILGWLRARGARPELGPHFTGLGLGICLSGLAVLALDPLAGWRGQWAGFAVIALLLVPAAWHLVPRPASAAGPPRAAGPSPAAAEGGAGRRWFALFGAGYLL</sequence>
<keyword evidence="1" id="KW-1133">Transmembrane helix</keyword>
<comment type="caution">
    <text evidence="2">The sequence shown here is derived from an EMBL/GenBank/DDBJ whole genome shotgun (WGS) entry which is preliminary data.</text>
</comment>
<evidence type="ECO:0000313" key="2">
    <source>
        <dbReference type="EMBL" id="MBE3640462.1"/>
    </source>
</evidence>
<reference evidence="2" key="1">
    <citation type="submission" date="2020-09" db="EMBL/GenBank/DDBJ databases">
        <title>A novel bacterium of genus Mangrovicoccus, isolated from South China Sea.</title>
        <authorList>
            <person name="Huang H."/>
            <person name="Mo K."/>
            <person name="Hu Y."/>
        </authorList>
    </citation>
    <scope>NUCLEOTIDE SEQUENCE</scope>
    <source>
        <strain evidence="2">HB182678</strain>
    </source>
</reference>
<feature type="transmembrane region" description="Helical" evidence="1">
    <location>
        <begin position="116"/>
        <end position="137"/>
    </location>
</feature>
<dbReference type="PANTHER" id="PTHR23537">
    <property type="match status" value="1"/>
</dbReference>
<dbReference type="AlphaFoldDB" id="A0A8J6YZ36"/>
<dbReference type="InterPro" id="IPR010645">
    <property type="entry name" value="MFS_4"/>
</dbReference>
<dbReference type="Proteomes" id="UP000609121">
    <property type="component" value="Unassembled WGS sequence"/>
</dbReference>
<name>A0A8J6YZ36_9RHOB</name>
<gene>
    <name evidence="2" type="ORF">ICN82_19845</name>
</gene>
<dbReference type="SUPFAM" id="SSF103473">
    <property type="entry name" value="MFS general substrate transporter"/>
    <property type="match status" value="1"/>
</dbReference>
<dbReference type="Gene3D" id="1.20.1250.20">
    <property type="entry name" value="MFS general substrate transporter like domains"/>
    <property type="match status" value="1"/>
</dbReference>
<feature type="transmembrane region" description="Helical" evidence="1">
    <location>
        <begin position="20"/>
        <end position="39"/>
    </location>
</feature>
<dbReference type="EMBL" id="JACVXA010000095">
    <property type="protein sequence ID" value="MBE3640462.1"/>
    <property type="molecule type" value="Genomic_DNA"/>
</dbReference>
<evidence type="ECO:0000313" key="3">
    <source>
        <dbReference type="Proteomes" id="UP000609121"/>
    </source>
</evidence>
<feature type="transmembrane region" description="Helical" evidence="1">
    <location>
        <begin position="177"/>
        <end position="195"/>
    </location>
</feature>
<dbReference type="PANTHER" id="PTHR23537:SF1">
    <property type="entry name" value="SUGAR TRANSPORTER"/>
    <property type="match status" value="1"/>
</dbReference>
<keyword evidence="1" id="KW-0472">Membrane</keyword>
<feature type="transmembrane region" description="Helical" evidence="1">
    <location>
        <begin position="85"/>
        <end position="104"/>
    </location>
</feature>